<dbReference type="PANTHER" id="PTHR10728">
    <property type="entry name" value="CYTOSOLIC PHOSPHOLIPASE A2"/>
    <property type="match status" value="1"/>
</dbReference>
<proteinExistence type="predicted"/>
<comment type="caution">
    <text evidence="2">Lacks conserved residue(s) required for the propagation of feature annotation.</text>
</comment>
<dbReference type="GO" id="GO:0005829">
    <property type="term" value="C:cytosol"/>
    <property type="evidence" value="ECO:0007669"/>
    <property type="project" value="TreeGrafter"/>
</dbReference>
<dbReference type="InterPro" id="IPR016035">
    <property type="entry name" value="Acyl_Trfase/lysoPLipase"/>
</dbReference>
<dbReference type="SUPFAM" id="SSF52151">
    <property type="entry name" value="FabD/lysophospholipase-like"/>
    <property type="match status" value="1"/>
</dbReference>
<dbReference type="PROSITE" id="PS51257">
    <property type="entry name" value="PROKAR_LIPOPROTEIN"/>
    <property type="match status" value="1"/>
</dbReference>
<reference evidence="4" key="1">
    <citation type="submission" date="2020-01" db="EMBL/GenBank/DDBJ databases">
        <title>Phosphoaccumulans saitamaens gen. nov., sp. nov., a polyphosphate accumulating bacterium isolated from surface river water.</title>
        <authorList>
            <person name="Watanabe K."/>
            <person name="Suda W."/>
        </authorList>
    </citation>
    <scope>NUCLEOTIDE SEQUENCE [LARGE SCALE GENOMIC DNA]</scope>
    <source>
        <strain evidence="4">ICHIAU1</strain>
    </source>
</reference>
<protein>
    <submittedName>
        <fullName evidence="3">Lipoprotein</fullName>
    </submittedName>
</protein>
<dbReference type="Proteomes" id="UP000463961">
    <property type="component" value="Chromosome"/>
</dbReference>
<sequence>MRVARSAGARALGKNMRTHFKLLLLTLSWCALTACATRPINPPIASVPPDKIYNFERKGQNAAQESTLVAIAFSGGGTRAAAFSYGVLETLRKTEFVNAQGERSRMIDHIDVITGVSGGSFTALAYGLYGEQLFDQYESRFLKRNVQGEIIGRSLNPLNWGYLSSTGWGRSELAADLYDEILFDGATFADLERKNGPVIAISATDLATGSRILFAHSNFDALCADLGSFRLSRAAAASSAVPVVLSPLTINNYGGSCGKHLPNWFMPFLNTPNPPRPAARTLERIHELEGFMNGGEPYLHLVDGGISDNLGLRGGLDVFNTMEALREAGYKTPLDHVKRIIVIVVNSVSTPKTTWNRSEDPPSTLSILVKAAGVPIDRYSNEQIEYLRDIEARWDMMREVKDLPAVQRISKKNSNAALEAIRRVPQAKIYTINVSFAGVPDAEERDYLNELPTSFVLTDEAVDRLRAGAAKALMNSPDFKRLVADTNIQIVESPTTATAPANRQ</sequence>
<dbReference type="Gene3D" id="3.40.1090.10">
    <property type="entry name" value="Cytosolic phospholipase A2 catalytic domain"/>
    <property type="match status" value="2"/>
</dbReference>
<gene>
    <name evidence="3" type="ORF">ICHIAU1_06190</name>
</gene>
<organism evidence="3 4">
    <name type="scientific">Fluviibacter phosphoraccumulans</name>
    <dbReference type="NCBI Taxonomy" id="1751046"/>
    <lineage>
        <taxon>Bacteria</taxon>
        <taxon>Pseudomonadati</taxon>
        <taxon>Pseudomonadota</taxon>
        <taxon>Betaproteobacteria</taxon>
        <taxon>Rhodocyclales</taxon>
        <taxon>Fluviibacteraceae</taxon>
        <taxon>Fluviibacter</taxon>
    </lineage>
</organism>
<dbReference type="EMBL" id="AP022345">
    <property type="protein sequence ID" value="BBU68336.1"/>
    <property type="molecule type" value="Genomic_DNA"/>
</dbReference>
<evidence type="ECO:0000256" key="1">
    <source>
        <dbReference type="ARBA" id="ARBA00023098"/>
    </source>
</evidence>
<dbReference type="GO" id="GO:0047498">
    <property type="term" value="F:calcium-dependent phospholipase A2 activity"/>
    <property type="evidence" value="ECO:0007669"/>
    <property type="project" value="TreeGrafter"/>
</dbReference>
<evidence type="ECO:0000313" key="4">
    <source>
        <dbReference type="Proteomes" id="UP000463961"/>
    </source>
</evidence>
<feature type="short sequence motif" description="GXSXG" evidence="2">
    <location>
        <begin position="115"/>
        <end position="119"/>
    </location>
</feature>
<evidence type="ECO:0000256" key="2">
    <source>
        <dbReference type="PROSITE-ProRule" id="PRU01161"/>
    </source>
</evidence>
<accession>A0A679IC50</accession>
<keyword evidence="3" id="KW-0449">Lipoprotein</keyword>
<dbReference type="Pfam" id="PF01734">
    <property type="entry name" value="Patatin"/>
    <property type="match status" value="1"/>
</dbReference>
<dbReference type="InterPro" id="IPR002641">
    <property type="entry name" value="PNPLA_dom"/>
</dbReference>
<keyword evidence="4" id="KW-1185">Reference proteome</keyword>
<dbReference type="PROSITE" id="PS51635">
    <property type="entry name" value="PNPLA"/>
    <property type="match status" value="1"/>
</dbReference>
<evidence type="ECO:0000313" key="3">
    <source>
        <dbReference type="EMBL" id="BBU68336.1"/>
    </source>
</evidence>
<dbReference type="AlphaFoldDB" id="A0A679IC50"/>
<dbReference type="GO" id="GO:0005509">
    <property type="term" value="F:calcium ion binding"/>
    <property type="evidence" value="ECO:0007669"/>
    <property type="project" value="TreeGrafter"/>
</dbReference>
<name>A0A679IC50_9RHOO</name>
<keyword evidence="1" id="KW-0443">Lipid metabolism</keyword>
<dbReference type="RefSeq" id="WP_202930732.1">
    <property type="nucleotide sequence ID" value="NZ_AP019011.1"/>
</dbReference>
<dbReference type="PANTHER" id="PTHR10728:SF40">
    <property type="entry name" value="PATATIN FAMILY PROTEIN"/>
    <property type="match status" value="1"/>
</dbReference>
<dbReference type="GO" id="GO:0005544">
    <property type="term" value="F:calcium-dependent phospholipid binding"/>
    <property type="evidence" value="ECO:0007669"/>
    <property type="project" value="TreeGrafter"/>
</dbReference>
<dbReference type="GO" id="GO:0046475">
    <property type="term" value="P:glycerophospholipid catabolic process"/>
    <property type="evidence" value="ECO:0007669"/>
    <property type="project" value="TreeGrafter"/>
</dbReference>